<proteinExistence type="predicted"/>
<sequence length="279" mass="30658">MKILAINLHPLKSSAIRPVEAAQVQLRGLVDDRSWMVVDGDGTAVTAREVHALFRITSDTARTDPQVTSALRLRAPGLPPLEVDEPVDGDRVEVQLFSQRLGALPAAAEAHEWVGRAIGREDVRLVWCPDPSARRLDPAHARAGDHTAFADGYPVTVATTGSLRQLNEWMVSDALERGDEAPDPLPMQRFRPNLVLHCDEPFAEDRWAGLTIGGVRMRNAKPNERCVMTTIDLSSLDTGKEPIRTLARYRRSGSKTLFATNLIPDSTGEIRVGDEVLAH</sequence>
<dbReference type="GO" id="GO:0030170">
    <property type="term" value="F:pyridoxal phosphate binding"/>
    <property type="evidence" value="ECO:0007669"/>
    <property type="project" value="InterPro"/>
</dbReference>
<dbReference type="OrthoDB" id="9793178at2"/>
<dbReference type="Proteomes" id="UP000318336">
    <property type="component" value="Unassembled WGS sequence"/>
</dbReference>
<dbReference type="InterPro" id="IPR011037">
    <property type="entry name" value="Pyrv_Knase-like_insert_dom_sf"/>
</dbReference>
<dbReference type="SUPFAM" id="SSF141673">
    <property type="entry name" value="MOSC N-terminal domain-like"/>
    <property type="match status" value="1"/>
</dbReference>
<dbReference type="Pfam" id="PF03476">
    <property type="entry name" value="MOSC_N"/>
    <property type="match status" value="1"/>
</dbReference>
<comment type="caution">
    <text evidence="2">The sequence shown here is derived from an EMBL/GenBank/DDBJ whole genome shotgun (WGS) entry which is preliminary data.</text>
</comment>
<dbReference type="EMBL" id="VFOK01000001">
    <property type="protein sequence ID" value="TQL32285.1"/>
    <property type="molecule type" value="Genomic_DNA"/>
</dbReference>
<dbReference type="InterPro" id="IPR005302">
    <property type="entry name" value="MoCF_Sase_C"/>
</dbReference>
<dbReference type="Pfam" id="PF03473">
    <property type="entry name" value="MOSC"/>
    <property type="match status" value="1"/>
</dbReference>
<accession>A0A542X8X4</accession>
<evidence type="ECO:0000313" key="3">
    <source>
        <dbReference type="Proteomes" id="UP000318336"/>
    </source>
</evidence>
<dbReference type="GO" id="GO:0030151">
    <property type="term" value="F:molybdenum ion binding"/>
    <property type="evidence" value="ECO:0007669"/>
    <property type="project" value="InterPro"/>
</dbReference>
<dbReference type="RefSeq" id="WP_142004406.1">
    <property type="nucleotide sequence ID" value="NZ_CAJTBP010000001.1"/>
</dbReference>
<organism evidence="2 3">
    <name type="scientific">Barrientosiimonas humi</name>
    <dbReference type="NCBI Taxonomy" id="999931"/>
    <lineage>
        <taxon>Bacteria</taxon>
        <taxon>Bacillati</taxon>
        <taxon>Actinomycetota</taxon>
        <taxon>Actinomycetes</taxon>
        <taxon>Micrococcales</taxon>
        <taxon>Dermacoccaceae</taxon>
        <taxon>Barrientosiimonas</taxon>
    </lineage>
</organism>
<dbReference type="SUPFAM" id="SSF50800">
    <property type="entry name" value="PK beta-barrel domain-like"/>
    <property type="match status" value="1"/>
</dbReference>
<reference evidence="2 3" key="1">
    <citation type="submission" date="2019-06" db="EMBL/GenBank/DDBJ databases">
        <title>Sequencing the genomes of 1000 actinobacteria strains.</title>
        <authorList>
            <person name="Klenk H.-P."/>
        </authorList>
    </citation>
    <scope>NUCLEOTIDE SEQUENCE [LARGE SCALE GENOMIC DNA]</scope>
    <source>
        <strain evidence="2 3">DSM 24617</strain>
    </source>
</reference>
<protein>
    <recommendedName>
        <fullName evidence="1">MOSC domain-containing protein</fullName>
    </recommendedName>
</protein>
<evidence type="ECO:0000313" key="2">
    <source>
        <dbReference type="EMBL" id="TQL32285.1"/>
    </source>
</evidence>
<feature type="domain" description="MOSC" evidence="1">
    <location>
        <begin position="128"/>
        <end position="279"/>
    </location>
</feature>
<dbReference type="AlphaFoldDB" id="A0A542X8X4"/>
<name>A0A542X8X4_9MICO</name>
<dbReference type="GO" id="GO:0003824">
    <property type="term" value="F:catalytic activity"/>
    <property type="evidence" value="ECO:0007669"/>
    <property type="project" value="InterPro"/>
</dbReference>
<gene>
    <name evidence="2" type="ORF">FB554_0406</name>
</gene>
<evidence type="ECO:0000259" key="1">
    <source>
        <dbReference type="PROSITE" id="PS51340"/>
    </source>
</evidence>
<dbReference type="InterPro" id="IPR005303">
    <property type="entry name" value="MOCOS_middle"/>
</dbReference>
<dbReference type="PROSITE" id="PS51340">
    <property type="entry name" value="MOSC"/>
    <property type="match status" value="1"/>
</dbReference>
<keyword evidence="3" id="KW-1185">Reference proteome</keyword>